<dbReference type="GeneID" id="85450609"/>
<dbReference type="Proteomes" id="UP001224890">
    <property type="component" value="Unassembled WGS sequence"/>
</dbReference>
<keyword evidence="3" id="KW-1185">Reference proteome</keyword>
<sequence length="56" mass="6137">MKRKRIKLSSTDPSHLGQPPVPPVWILQAPQLSFPTFCPSTSANGSTWAKLTLCES</sequence>
<accession>A0AAJ0B107</accession>
<reference evidence="2" key="1">
    <citation type="submission" date="2021-06" db="EMBL/GenBank/DDBJ databases">
        <title>Comparative genomics, transcriptomics and evolutionary studies reveal genomic signatures of adaptation to plant cell wall in hemibiotrophic fungi.</title>
        <authorList>
            <consortium name="DOE Joint Genome Institute"/>
            <person name="Baroncelli R."/>
            <person name="Diaz J.F."/>
            <person name="Benocci T."/>
            <person name="Peng M."/>
            <person name="Battaglia E."/>
            <person name="Haridas S."/>
            <person name="Andreopoulos W."/>
            <person name="Labutti K."/>
            <person name="Pangilinan J."/>
            <person name="Floch G.L."/>
            <person name="Makela M.R."/>
            <person name="Henrissat B."/>
            <person name="Grigoriev I.V."/>
            <person name="Crouch J.A."/>
            <person name="De Vries R.P."/>
            <person name="Sukno S.A."/>
            <person name="Thon M.R."/>
        </authorList>
    </citation>
    <scope>NUCLEOTIDE SEQUENCE</scope>
    <source>
        <strain evidence="2">CBS 193.32</strain>
    </source>
</reference>
<proteinExistence type="predicted"/>
<evidence type="ECO:0000313" key="2">
    <source>
        <dbReference type="EMBL" id="KAK1701473.1"/>
    </source>
</evidence>
<organism evidence="2 3">
    <name type="scientific">Colletotrichum godetiae</name>
    <dbReference type="NCBI Taxonomy" id="1209918"/>
    <lineage>
        <taxon>Eukaryota</taxon>
        <taxon>Fungi</taxon>
        <taxon>Dikarya</taxon>
        <taxon>Ascomycota</taxon>
        <taxon>Pezizomycotina</taxon>
        <taxon>Sordariomycetes</taxon>
        <taxon>Hypocreomycetidae</taxon>
        <taxon>Glomerellales</taxon>
        <taxon>Glomerellaceae</taxon>
        <taxon>Colletotrichum</taxon>
        <taxon>Colletotrichum acutatum species complex</taxon>
    </lineage>
</organism>
<gene>
    <name evidence="2" type="ORF">BDP55DRAFT_22158</name>
</gene>
<name>A0AAJ0B107_9PEZI</name>
<evidence type="ECO:0000256" key="1">
    <source>
        <dbReference type="SAM" id="MobiDB-lite"/>
    </source>
</evidence>
<dbReference type="RefSeq" id="XP_060437228.1">
    <property type="nucleotide sequence ID" value="XM_060566083.1"/>
</dbReference>
<protein>
    <submittedName>
        <fullName evidence="2">Uncharacterized protein</fullName>
    </submittedName>
</protein>
<comment type="caution">
    <text evidence="2">The sequence shown here is derived from an EMBL/GenBank/DDBJ whole genome shotgun (WGS) entry which is preliminary data.</text>
</comment>
<dbReference type="EMBL" id="JAHMHR010000001">
    <property type="protein sequence ID" value="KAK1701473.1"/>
    <property type="molecule type" value="Genomic_DNA"/>
</dbReference>
<dbReference type="AlphaFoldDB" id="A0AAJ0B107"/>
<evidence type="ECO:0000313" key="3">
    <source>
        <dbReference type="Proteomes" id="UP001224890"/>
    </source>
</evidence>
<feature type="region of interest" description="Disordered" evidence="1">
    <location>
        <begin position="1"/>
        <end position="20"/>
    </location>
</feature>